<sequence length="192" mass="22434">MTVQIWKVSPKYDSSKLDNDTIADRIDVYADRIQGWLIDCGHILNQHEHAGFGVLNMAFSYFEGYSSFLRGEDSEKQGKTFFEEAIYSVIPDLQQFSEKTRSEIVKILWKDGRNGLFHIGMSRRRIALLDGSHVFACSLDEQQRVVAVFINRHGIIKAIEDHHHRYVERLRDPNEIDLRNNFERAWQILHSL</sequence>
<protein>
    <submittedName>
        <fullName evidence="1">Uncharacterized protein</fullName>
    </submittedName>
</protein>
<dbReference type="AlphaFoldDB" id="A0A426U5Y8"/>
<proteinExistence type="predicted"/>
<organism evidence="1 2">
    <name type="scientific">Candidatus Viridilinea halotolerans</name>
    <dbReference type="NCBI Taxonomy" id="2491704"/>
    <lineage>
        <taxon>Bacteria</taxon>
        <taxon>Bacillati</taxon>
        <taxon>Chloroflexota</taxon>
        <taxon>Chloroflexia</taxon>
        <taxon>Chloroflexales</taxon>
        <taxon>Chloroflexineae</taxon>
        <taxon>Oscillochloridaceae</taxon>
        <taxon>Candidatus Viridilinea</taxon>
    </lineage>
</organism>
<dbReference type="Proteomes" id="UP000280307">
    <property type="component" value="Unassembled WGS sequence"/>
</dbReference>
<comment type="caution">
    <text evidence="1">The sequence shown here is derived from an EMBL/GenBank/DDBJ whole genome shotgun (WGS) entry which is preliminary data.</text>
</comment>
<reference evidence="1 2" key="1">
    <citation type="submission" date="2018-12" db="EMBL/GenBank/DDBJ databases">
        <title>Genome Sequence of Candidatus Viridilinea halotolerans isolated from saline sulfide-rich spring.</title>
        <authorList>
            <person name="Grouzdev D.S."/>
            <person name="Burganskaya E.I."/>
            <person name="Krutkina M.S."/>
            <person name="Sukhacheva M.V."/>
            <person name="Gorlenko V.M."/>
        </authorList>
    </citation>
    <scope>NUCLEOTIDE SEQUENCE [LARGE SCALE GENOMIC DNA]</scope>
    <source>
        <strain evidence="1">Chok-6</strain>
    </source>
</reference>
<name>A0A426U5Y8_9CHLR</name>
<accession>A0A426U5Y8</accession>
<dbReference type="EMBL" id="RSAS01000195">
    <property type="protein sequence ID" value="RRR75358.1"/>
    <property type="molecule type" value="Genomic_DNA"/>
</dbReference>
<evidence type="ECO:0000313" key="2">
    <source>
        <dbReference type="Proteomes" id="UP000280307"/>
    </source>
</evidence>
<gene>
    <name evidence="1" type="ORF">EI684_04900</name>
</gene>
<evidence type="ECO:0000313" key="1">
    <source>
        <dbReference type="EMBL" id="RRR75358.1"/>
    </source>
</evidence>